<evidence type="ECO:0000256" key="8">
    <source>
        <dbReference type="SAM" id="MobiDB-lite"/>
    </source>
</evidence>
<feature type="compositionally biased region" description="Basic and acidic residues" evidence="8">
    <location>
        <begin position="82"/>
        <end position="96"/>
    </location>
</feature>
<keyword evidence="4 9" id="KW-1133">Transmembrane helix</keyword>
<gene>
    <name evidence="11" type="ORF">EG327_011610</name>
</gene>
<evidence type="ECO:0000259" key="10">
    <source>
        <dbReference type="PROSITE" id="PS50850"/>
    </source>
</evidence>
<dbReference type="Gene3D" id="1.20.1250.20">
    <property type="entry name" value="MFS general substrate transporter like domains"/>
    <property type="match status" value="1"/>
</dbReference>
<feature type="transmembrane region" description="Helical" evidence="9">
    <location>
        <begin position="174"/>
        <end position="195"/>
    </location>
</feature>
<dbReference type="FunFam" id="1.20.1250.20:FF:000172">
    <property type="entry name" value="MFS multidrug resistance transporter"/>
    <property type="match status" value="1"/>
</dbReference>
<feature type="domain" description="Major facilitator superfamily (MFS) profile" evidence="10">
    <location>
        <begin position="174"/>
        <end position="616"/>
    </location>
</feature>
<keyword evidence="5 9" id="KW-0472">Membrane</keyword>
<feature type="region of interest" description="Disordered" evidence="8">
    <location>
        <begin position="1"/>
        <end position="131"/>
    </location>
</feature>
<organism evidence="11 12">
    <name type="scientific">Venturia inaequalis</name>
    <name type="common">Apple scab fungus</name>
    <dbReference type="NCBI Taxonomy" id="5025"/>
    <lineage>
        <taxon>Eukaryota</taxon>
        <taxon>Fungi</taxon>
        <taxon>Dikarya</taxon>
        <taxon>Ascomycota</taxon>
        <taxon>Pezizomycotina</taxon>
        <taxon>Dothideomycetes</taxon>
        <taxon>Pleosporomycetidae</taxon>
        <taxon>Venturiales</taxon>
        <taxon>Venturiaceae</taxon>
        <taxon>Venturia</taxon>
    </lineage>
</organism>
<dbReference type="AlphaFoldDB" id="A0A8H3UD49"/>
<feature type="transmembrane region" description="Helical" evidence="9">
    <location>
        <begin position="207"/>
        <end position="228"/>
    </location>
</feature>
<dbReference type="InterPro" id="IPR020846">
    <property type="entry name" value="MFS_dom"/>
</dbReference>
<feature type="transmembrane region" description="Helical" evidence="9">
    <location>
        <begin position="507"/>
        <end position="527"/>
    </location>
</feature>
<feature type="transmembrane region" description="Helical" evidence="9">
    <location>
        <begin position="240"/>
        <end position="258"/>
    </location>
</feature>
<dbReference type="EMBL" id="WNWR01000936">
    <property type="protein sequence ID" value="KAE9967098.1"/>
    <property type="molecule type" value="Genomic_DNA"/>
</dbReference>
<accession>A0A8H3UD49</accession>
<dbReference type="FunFam" id="1.20.1720.10:FF:000009">
    <property type="entry name" value="MFS multidrug transporter"/>
    <property type="match status" value="1"/>
</dbReference>
<keyword evidence="12" id="KW-1185">Reference proteome</keyword>
<dbReference type="SUPFAM" id="SSF103473">
    <property type="entry name" value="MFS general substrate transporter"/>
    <property type="match status" value="1"/>
</dbReference>
<evidence type="ECO:0000256" key="1">
    <source>
        <dbReference type="ARBA" id="ARBA00004141"/>
    </source>
</evidence>
<feature type="transmembrane region" description="Helical" evidence="9">
    <location>
        <begin position="533"/>
        <end position="555"/>
    </location>
</feature>
<name>A0A8H3UD49_VENIN</name>
<protein>
    <recommendedName>
        <fullName evidence="10">Major facilitator superfamily (MFS) profile domain-containing protein</fullName>
    </recommendedName>
</protein>
<dbReference type="Proteomes" id="UP000490939">
    <property type="component" value="Unassembled WGS sequence"/>
</dbReference>
<evidence type="ECO:0000256" key="5">
    <source>
        <dbReference type="ARBA" id="ARBA00023136"/>
    </source>
</evidence>
<evidence type="ECO:0000256" key="6">
    <source>
        <dbReference type="ARBA" id="ARBA00023180"/>
    </source>
</evidence>
<sequence>MSQMDERAEVSPPKAARRFSFHERKNQSHRSDFVELRPVKSLPSLPSEPEDIASPPHSPRIQPRSPLSPALERLDGPSQAHSLEEQTETRWPRLREQSSTISSPPKSDPPQGERRETRWSQIDQQPPRPLTLCDSVCLSEPDKLMLESQSVSEDEAASFDPPHHILNRSKKKRLVYLVSLAAVFSPLSSNIYFPALTEISEALNTPITLVALTISIYMIFQGLAPSFWGPLADSYGRRPIFLSTLFVYLLANIALAQSKSFAMLMFFRGLQAIGSSSTIAIGAGVIGDIALGSERGGFMGLFGGIRMFGQAIGPVFGGILTQYLGFRSIFYFLTGFAAVVIIMLALYLPETLRKIAGDGSRRLYGIYKPVLGHSNQGTPVPVEERYKPSEISLSTLLDSFKLLAEKDVFVALIFGAITYSIWSMITSSTSSLWQEAYELNSLQLGLVFLPNGFGCVLGSLITGKLMDRDYKKEAARYCGARNLPKETELKQQKYPDFPIERARLRSVYFLNGAFVVATAVYGFSVEWHISVPLILQFITAFTATAIFNINSTLMIDLYPSKPASATAINNLVRCTLGAIGVGFIEKSINAIKAAPTFLALASIAFASIGLVIIEKKWGPKWRMERFHRLKSLEEVKDKV</sequence>
<comment type="subcellular location">
    <subcellularLocation>
        <location evidence="1">Membrane</location>
        <topology evidence="1">Multi-pass membrane protein</topology>
    </subcellularLocation>
</comment>
<evidence type="ECO:0000313" key="11">
    <source>
        <dbReference type="EMBL" id="KAE9967098.1"/>
    </source>
</evidence>
<evidence type="ECO:0000256" key="4">
    <source>
        <dbReference type="ARBA" id="ARBA00022989"/>
    </source>
</evidence>
<dbReference type="GO" id="GO:0005886">
    <property type="term" value="C:plasma membrane"/>
    <property type="evidence" value="ECO:0007669"/>
    <property type="project" value="TreeGrafter"/>
</dbReference>
<dbReference type="Gene3D" id="1.20.1720.10">
    <property type="entry name" value="Multidrug resistance protein D"/>
    <property type="match status" value="1"/>
</dbReference>
<feature type="transmembrane region" description="Helical" evidence="9">
    <location>
        <begin position="445"/>
        <end position="466"/>
    </location>
</feature>
<keyword evidence="2" id="KW-0813">Transport</keyword>
<keyword evidence="6" id="KW-0325">Glycoprotein</keyword>
<dbReference type="Pfam" id="PF07690">
    <property type="entry name" value="MFS_1"/>
    <property type="match status" value="1"/>
</dbReference>
<feature type="compositionally biased region" description="Basic and acidic residues" evidence="8">
    <location>
        <begin position="20"/>
        <end position="38"/>
    </location>
</feature>
<dbReference type="GO" id="GO:0140115">
    <property type="term" value="P:export across plasma membrane"/>
    <property type="evidence" value="ECO:0007669"/>
    <property type="project" value="UniProtKB-ARBA"/>
</dbReference>
<feature type="transmembrane region" description="Helical" evidence="9">
    <location>
        <begin position="567"/>
        <end position="584"/>
    </location>
</feature>
<evidence type="ECO:0000313" key="12">
    <source>
        <dbReference type="Proteomes" id="UP000490939"/>
    </source>
</evidence>
<dbReference type="GO" id="GO:0015137">
    <property type="term" value="F:citrate transmembrane transporter activity"/>
    <property type="evidence" value="ECO:0007669"/>
    <property type="project" value="UniProtKB-ARBA"/>
</dbReference>
<evidence type="ECO:0000256" key="7">
    <source>
        <dbReference type="ARBA" id="ARBA00056296"/>
    </source>
</evidence>
<feature type="transmembrane region" description="Helical" evidence="9">
    <location>
        <begin position="270"/>
        <end position="291"/>
    </location>
</feature>
<feature type="transmembrane region" description="Helical" evidence="9">
    <location>
        <begin position="303"/>
        <end position="323"/>
    </location>
</feature>
<reference evidence="11 12" key="1">
    <citation type="submission" date="2019-07" db="EMBL/GenBank/DDBJ databases">
        <title>Venturia inaequalis Genome Resource.</title>
        <authorList>
            <person name="Lichtner F.J."/>
        </authorList>
    </citation>
    <scope>NUCLEOTIDE SEQUENCE [LARGE SCALE GENOMIC DNA]</scope>
    <source>
        <strain evidence="11 12">DMI_063113</strain>
    </source>
</reference>
<dbReference type="InterPro" id="IPR011701">
    <property type="entry name" value="MFS"/>
</dbReference>
<feature type="transmembrane region" description="Helical" evidence="9">
    <location>
        <begin position="408"/>
        <end position="425"/>
    </location>
</feature>
<proteinExistence type="predicted"/>
<keyword evidence="3 9" id="KW-0812">Transmembrane</keyword>
<dbReference type="PROSITE" id="PS50850">
    <property type="entry name" value="MFS"/>
    <property type="match status" value="1"/>
</dbReference>
<comment type="function">
    <text evidence="7">MFS-type transporter; part of the gene cluster that mediates the biosynthesis of squalestatin S1 (SQS1, also known as zaragozic acid A), a heavily oxidized fungal polyketide that offers potent cholesterol lowering activity by targeting squalene synthase (SS).</text>
</comment>
<evidence type="ECO:0000256" key="3">
    <source>
        <dbReference type="ARBA" id="ARBA00022692"/>
    </source>
</evidence>
<feature type="transmembrane region" description="Helical" evidence="9">
    <location>
        <begin position="590"/>
        <end position="613"/>
    </location>
</feature>
<dbReference type="CDD" id="cd17323">
    <property type="entry name" value="MFS_Tpo1_MDR_like"/>
    <property type="match status" value="1"/>
</dbReference>
<dbReference type="InterPro" id="IPR036259">
    <property type="entry name" value="MFS_trans_sf"/>
</dbReference>
<evidence type="ECO:0000256" key="9">
    <source>
        <dbReference type="SAM" id="Phobius"/>
    </source>
</evidence>
<evidence type="ECO:0000256" key="2">
    <source>
        <dbReference type="ARBA" id="ARBA00022448"/>
    </source>
</evidence>
<dbReference type="PANTHER" id="PTHR23502">
    <property type="entry name" value="MAJOR FACILITATOR SUPERFAMILY"/>
    <property type="match status" value="1"/>
</dbReference>
<feature type="transmembrane region" description="Helical" evidence="9">
    <location>
        <begin position="329"/>
        <end position="348"/>
    </location>
</feature>
<dbReference type="PANTHER" id="PTHR23502:SF26">
    <property type="entry name" value="MAJOR FACILITATOR SUPERFAMILY (MFS) PROFILE DOMAIN-CONTAINING PROTEIN"/>
    <property type="match status" value="1"/>
</dbReference>
<comment type="caution">
    <text evidence="11">The sequence shown here is derived from an EMBL/GenBank/DDBJ whole genome shotgun (WGS) entry which is preliminary data.</text>
</comment>